<dbReference type="PRINTS" id="PR00463">
    <property type="entry name" value="EP450I"/>
</dbReference>
<dbReference type="RefSeq" id="WP_281483519.1">
    <property type="nucleotide sequence ID" value="NZ_CP124543.1"/>
</dbReference>
<dbReference type="GO" id="GO:0016705">
    <property type="term" value="F:oxidoreductase activity, acting on paired donors, with incorporation or reduction of molecular oxygen"/>
    <property type="evidence" value="ECO:0007669"/>
    <property type="project" value="InterPro"/>
</dbReference>
<dbReference type="Proteomes" id="UP001223520">
    <property type="component" value="Chromosome"/>
</dbReference>
<dbReference type="KEGG" id="hbq:QI031_01755"/>
<proteinExistence type="inferred from homology"/>
<dbReference type="EMBL" id="CP124543">
    <property type="protein sequence ID" value="WGV26265.1"/>
    <property type="molecule type" value="Genomic_DNA"/>
</dbReference>
<dbReference type="AlphaFoldDB" id="A0AAJ6P9Z6"/>
<dbReference type="Pfam" id="PF00067">
    <property type="entry name" value="p450"/>
    <property type="match status" value="1"/>
</dbReference>
<keyword evidence="4" id="KW-0503">Monooxygenase</keyword>
<dbReference type="InterPro" id="IPR001128">
    <property type="entry name" value="Cyt_P450"/>
</dbReference>
<dbReference type="Gene3D" id="1.10.630.10">
    <property type="entry name" value="Cytochrome P450"/>
    <property type="match status" value="1"/>
</dbReference>
<keyword evidence="3 4" id="KW-0408">Iron</keyword>
<comment type="similarity">
    <text evidence="2 4">Belongs to the cytochrome P450 family.</text>
</comment>
<protein>
    <submittedName>
        <fullName evidence="5">Cytochrome P450</fullName>
    </submittedName>
</protein>
<dbReference type="GO" id="GO:0005506">
    <property type="term" value="F:iron ion binding"/>
    <property type="evidence" value="ECO:0007669"/>
    <property type="project" value="InterPro"/>
</dbReference>
<dbReference type="CDD" id="cd11053">
    <property type="entry name" value="CYP110-like"/>
    <property type="match status" value="1"/>
</dbReference>
<accession>A0AAJ6P9Z6</accession>
<reference evidence="5 6" key="1">
    <citation type="journal article" date="2023" name="Limnol Oceanogr Lett">
        <title>Environmental adaptations by the intertidal Antarctic cyanobacterium Halotia branconii CENA392 as revealed using long-read genome sequencing.</title>
        <authorList>
            <person name="Dextro R.B."/>
            <person name="Delbaje E."/>
            <person name="Freitas P.N.N."/>
            <person name="Geraldes V."/>
            <person name="Pinto E."/>
            <person name="Long P.F."/>
            <person name="Fiore M.F."/>
        </authorList>
    </citation>
    <scope>NUCLEOTIDE SEQUENCE [LARGE SCALE GENOMIC DNA]</scope>
    <source>
        <strain evidence="5 6">CENA392</strain>
    </source>
</reference>
<dbReference type="GO" id="GO:0004497">
    <property type="term" value="F:monooxygenase activity"/>
    <property type="evidence" value="ECO:0007669"/>
    <property type="project" value="UniProtKB-KW"/>
</dbReference>
<evidence type="ECO:0000313" key="6">
    <source>
        <dbReference type="Proteomes" id="UP001223520"/>
    </source>
</evidence>
<dbReference type="PANTHER" id="PTHR24305:SF166">
    <property type="entry name" value="CYTOCHROME P450 12A4, MITOCHONDRIAL-RELATED"/>
    <property type="match status" value="1"/>
</dbReference>
<sequence>MTVTTNLPDGPDMPRFLRLIKFITQPVKYLEDFAQVYGDNFAILGRDDKHLVYFSHPKALEEIFAADATHFETGRGNGILRFLLGDSSLILLDGDRHQRQRNLLTPPFHGERMRAYGETIREITQQVSNEWNIGKPFNIRDSMQEITLRVILRVVFGVYNGSRFQELRQLLTSLLDFMGTPLISTAFFFNFMQKDFGAWSPWGRIVMLLQKIDQLIYALIQERRAESQQNRQDILSLLISARYEDGQPMSDQELRDELMTMLVAGHETTSSALTWAFYWIDQLPEVGEKLLREINTLGINPEPSHIARLPYLTAVCQETLRIYPIVISGFLRIVKSPIEIMGYQLSKGTVIVPSIYLAHHREAVYPQPKQFKPERFLERQFSPYEYLPFGGGNRRCIGLAFAQYEMKIALATILSQFQVSLVHKRPVRPVRRGLTLAAPAGMQMVATPQIQLASTPVVV</sequence>
<comment type="cofactor">
    <cofactor evidence="1 3">
        <name>heme</name>
        <dbReference type="ChEBI" id="CHEBI:30413"/>
    </cofactor>
</comment>
<dbReference type="PROSITE" id="PS00086">
    <property type="entry name" value="CYTOCHROME_P450"/>
    <property type="match status" value="1"/>
</dbReference>
<evidence type="ECO:0000313" key="5">
    <source>
        <dbReference type="EMBL" id="WGV26265.1"/>
    </source>
</evidence>
<gene>
    <name evidence="5" type="ORF">QI031_01755</name>
</gene>
<keyword evidence="3 4" id="KW-0349">Heme</keyword>
<dbReference type="InterPro" id="IPR002401">
    <property type="entry name" value="Cyt_P450_E_grp-I"/>
</dbReference>
<keyword evidence="4" id="KW-0560">Oxidoreductase</keyword>
<feature type="binding site" description="axial binding residue" evidence="3">
    <location>
        <position position="396"/>
    </location>
    <ligand>
        <name>heme</name>
        <dbReference type="ChEBI" id="CHEBI:30413"/>
    </ligand>
    <ligandPart>
        <name>Fe</name>
        <dbReference type="ChEBI" id="CHEBI:18248"/>
    </ligandPart>
</feature>
<evidence type="ECO:0000256" key="4">
    <source>
        <dbReference type="RuleBase" id="RU000461"/>
    </source>
</evidence>
<dbReference type="PRINTS" id="PR00385">
    <property type="entry name" value="P450"/>
</dbReference>
<dbReference type="InterPro" id="IPR036396">
    <property type="entry name" value="Cyt_P450_sf"/>
</dbReference>
<evidence type="ECO:0000256" key="1">
    <source>
        <dbReference type="ARBA" id="ARBA00001971"/>
    </source>
</evidence>
<dbReference type="PANTHER" id="PTHR24305">
    <property type="entry name" value="CYTOCHROME P450"/>
    <property type="match status" value="1"/>
</dbReference>
<name>A0AAJ6P9Z6_9CYAN</name>
<organism evidence="5 6">
    <name type="scientific">Halotia branconii CENA392</name>
    <dbReference type="NCBI Taxonomy" id="1539056"/>
    <lineage>
        <taxon>Bacteria</taxon>
        <taxon>Bacillati</taxon>
        <taxon>Cyanobacteriota</taxon>
        <taxon>Cyanophyceae</taxon>
        <taxon>Nostocales</taxon>
        <taxon>Nodulariaceae</taxon>
        <taxon>Halotia</taxon>
    </lineage>
</organism>
<evidence type="ECO:0000256" key="3">
    <source>
        <dbReference type="PIRSR" id="PIRSR602401-1"/>
    </source>
</evidence>
<dbReference type="InterPro" id="IPR050121">
    <property type="entry name" value="Cytochrome_P450_monoxygenase"/>
</dbReference>
<evidence type="ECO:0000256" key="2">
    <source>
        <dbReference type="ARBA" id="ARBA00010617"/>
    </source>
</evidence>
<dbReference type="GO" id="GO:0020037">
    <property type="term" value="F:heme binding"/>
    <property type="evidence" value="ECO:0007669"/>
    <property type="project" value="InterPro"/>
</dbReference>
<dbReference type="SUPFAM" id="SSF48264">
    <property type="entry name" value="Cytochrome P450"/>
    <property type="match status" value="1"/>
</dbReference>
<keyword evidence="3 4" id="KW-0479">Metal-binding</keyword>
<keyword evidence="6" id="KW-1185">Reference proteome</keyword>
<dbReference type="InterPro" id="IPR017972">
    <property type="entry name" value="Cyt_P450_CS"/>
</dbReference>